<dbReference type="InterPro" id="IPR043130">
    <property type="entry name" value="CDP-OH_PTrfase_TM_dom"/>
</dbReference>
<dbReference type="GO" id="GO:0008654">
    <property type="term" value="P:phospholipid biosynthetic process"/>
    <property type="evidence" value="ECO:0007669"/>
    <property type="project" value="InterPro"/>
</dbReference>
<organism evidence="3 4">
    <name type="scientific">Ruminiclostridium herbifermentans</name>
    <dbReference type="NCBI Taxonomy" id="2488810"/>
    <lineage>
        <taxon>Bacteria</taxon>
        <taxon>Bacillati</taxon>
        <taxon>Bacillota</taxon>
        <taxon>Clostridia</taxon>
        <taxon>Eubacteriales</taxon>
        <taxon>Oscillospiraceae</taxon>
        <taxon>Ruminiclostridium</taxon>
    </lineage>
</organism>
<evidence type="ECO:0000313" key="3">
    <source>
        <dbReference type="EMBL" id="QNU65882.1"/>
    </source>
</evidence>
<keyword evidence="4" id="KW-1185">Reference proteome</keyword>
<proteinExistence type="inferred from homology"/>
<dbReference type="Pfam" id="PF01066">
    <property type="entry name" value="CDP-OH_P_transf"/>
    <property type="match status" value="1"/>
</dbReference>
<dbReference type="GO" id="GO:0016780">
    <property type="term" value="F:phosphotransferase activity, for other substituted phosphate groups"/>
    <property type="evidence" value="ECO:0007669"/>
    <property type="project" value="InterPro"/>
</dbReference>
<dbReference type="RefSeq" id="WP_137698356.1">
    <property type="nucleotide sequence ID" value="NZ_CP061336.1"/>
</dbReference>
<sequence length="161" mass="17841">MANIITGSRIILSFVLLFCPTLSIPFYVVYVIAGLSDMIDGTVARKTNTVSEFGSILDTIADFVLVTVCLIKLIPVLFVEIWMYIWIVIIALIKAINIVSGFVMQKKLVTVHSIMNKVIGVMLFALPLTLNFIELRYSAAVVCVIATFAAIQEGYFIRTGR</sequence>
<dbReference type="PROSITE" id="PS00379">
    <property type="entry name" value="CDP_ALCOHOL_P_TRANSF"/>
    <property type="match status" value="1"/>
</dbReference>
<evidence type="ECO:0000256" key="2">
    <source>
        <dbReference type="RuleBase" id="RU003750"/>
    </source>
</evidence>
<reference evidence="3 4" key="1">
    <citation type="submission" date="2020-09" db="EMBL/GenBank/DDBJ databases">
        <title>Characterization and genome sequencing of Ruminiclostridium sp. nov. MA18.</title>
        <authorList>
            <person name="Rettenmaier R."/>
            <person name="Kowollik M.-L."/>
            <person name="Liebl W."/>
            <person name="Zverlov V."/>
        </authorList>
    </citation>
    <scope>NUCLEOTIDE SEQUENCE [LARGE SCALE GENOMIC DNA]</scope>
    <source>
        <strain evidence="3 4">MA18</strain>
    </source>
</reference>
<dbReference type="KEGG" id="rher:EHE19_013395"/>
<dbReference type="Proteomes" id="UP000306409">
    <property type="component" value="Chromosome"/>
</dbReference>
<dbReference type="AlphaFoldDB" id="A0A4U7JE60"/>
<comment type="similarity">
    <text evidence="2">Belongs to the CDP-alcohol phosphatidyltransferase class-I family.</text>
</comment>
<dbReference type="OrthoDB" id="9796672at2"/>
<name>A0A4U7JE60_9FIRM</name>
<protein>
    <submittedName>
        <fullName evidence="3">CDP-alcohol phosphatidyltransferase family protein</fullName>
    </submittedName>
</protein>
<dbReference type="GO" id="GO:0016020">
    <property type="term" value="C:membrane"/>
    <property type="evidence" value="ECO:0007669"/>
    <property type="project" value="InterPro"/>
</dbReference>
<gene>
    <name evidence="3" type="ORF">EHE19_013395</name>
</gene>
<evidence type="ECO:0000256" key="1">
    <source>
        <dbReference type="ARBA" id="ARBA00022679"/>
    </source>
</evidence>
<dbReference type="EMBL" id="CP061336">
    <property type="protein sequence ID" value="QNU65882.1"/>
    <property type="molecule type" value="Genomic_DNA"/>
</dbReference>
<keyword evidence="1 2" id="KW-0808">Transferase</keyword>
<dbReference type="InterPro" id="IPR048254">
    <property type="entry name" value="CDP_ALCOHOL_P_TRANSF_CS"/>
</dbReference>
<dbReference type="Gene3D" id="1.20.120.1760">
    <property type="match status" value="1"/>
</dbReference>
<evidence type="ECO:0000313" key="4">
    <source>
        <dbReference type="Proteomes" id="UP000306409"/>
    </source>
</evidence>
<accession>A0A4U7JE60</accession>
<dbReference type="InterPro" id="IPR000462">
    <property type="entry name" value="CDP-OH_P_trans"/>
</dbReference>